<comment type="caution">
    <text evidence="1">The sequence shown here is derived from an EMBL/GenBank/DDBJ whole genome shotgun (WGS) entry which is preliminary data.</text>
</comment>
<protein>
    <recommendedName>
        <fullName evidence="2">DUF4365 domain-containing protein</fullName>
    </recommendedName>
</protein>
<dbReference type="GO" id="GO:0003676">
    <property type="term" value="F:nucleic acid binding"/>
    <property type="evidence" value="ECO:0007669"/>
    <property type="project" value="InterPro"/>
</dbReference>
<evidence type="ECO:0008006" key="2">
    <source>
        <dbReference type="Google" id="ProtNLM"/>
    </source>
</evidence>
<dbReference type="Gene3D" id="3.40.1350.10">
    <property type="match status" value="1"/>
</dbReference>
<dbReference type="InterPro" id="IPR011856">
    <property type="entry name" value="tRNA_endonuc-like_dom_sf"/>
</dbReference>
<sequence length="147" mass="16965">MDITAQKSGKYAELRVATELLKEGIPVYFPFVDDEKVDLIVRISNKTQVVHWDIQVKSSKGYNQIIGIPWSYIASKPSNYLVVVVFIHSRKPDEFFFLTIDDLLGLMPEPVDEWGGLRFNKPEREKYKNQTITNLTKFLASTALRRV</sequence>
<name>X1SCZ6_9ZZZZ</name>
<reference evidence="1" key="1">
    <citation type="journal article" date="2014" name="Front. Microbiol.">
        <title>High frequency of phylogenetically diverse reductive dehalogenase-homologous genes in deep subseafloor sedimentary metagenomes.</title>
        <authorList>
            <person name="Kawai M."/>
            <person name="Futagami T."/>
            <person name="Toyoda A."/>
            <person name="Takaki Y."/>
            <person name="Nishi S."/>
            <person name="Hori S."/>
            <person name="Arai W."/>
            <person name="Tsubouchi T."/>
            <person name="Morono Y."/>
            <person name="Uchiyama I."/>
            <person name="Ito T."/>
            <person name="Fujiyama A."/>
            <person name="Inagaki F."/>
            <person name="Takami H."/>
        </authorList>
    </citation>
    <scope>NUCLEOTIDE SEQUENCE</scope>
    <source>
        <strain evidence="1">Expedition CK06-06</strain>
    </source>
</reference>
<accession>X1SCZ6</accession>
<gene>
    <name evidence="1" type="ORF">S12H4_16238</name>
</gene>
<proteinExistence type="predicted"/>
<organism evidence="1">
    <name type="scientific">marine sediment metagenome</name>
    <dbReference type="NCBI Taxonomy" id="412755"/>
    <lineage>
        <taxon>unclassified sequences</taxon>
        <taxon>metagenomes</taxon>
        <taxon>ecological metagenomes</taxon>
    </lineage>
</organism>
<dbReference type="AlphaFoldDB" id="X1SCZ6"/>
<dbReference type="EMBL" id="BARW01007841">
    <property type="protein sequence ID" value="GAI76971.1"/>
    <property type="molecule type" value="Genomic_DNA"/>
</dbReference>
<evidence type="ECO:0000313" key="1">
    <source>
        <dbReference type="EMBL" id="GAI76971.1"/>
    </source>
</evidence>